<feature type="active site" description="Nucleophile" evidence="4">
    <location>
        <position position="73"/>
    </location>
</feature>
<evidence type="ECO:0000259" key="6">
    <source>
        <dbReference type="Pfam" id="PF00291"/>
    </source>
</evidence>
<name>A0A6M1QV20_9ACTN</name>
<dbReference type="Gene3D" id="3.40.50.1100">
    <property type="match status" value="2"/>
</dbReference>
<accession>A0A6M1QV20</accession>
<feature type="modified residue" description="N6-(pyridoxal phosphate)lysine" evidence="5">
    <location>
        <position position="46"/>
    </location>
</feature>
<evidence type="ECO:0000313" key="8">
    <source>
        <dbReference type="Proteomes" id="UP000483261"/>
    </source>
</evidence>
<organism evidence="7 8">
    <name type="scientific">Nocardioides turkmenicus</name>
    <dbReference type="NCBI Taxonomy" id="2711220"/>
    <lineage>
        <taxon>Bacteria</taxon>
        <taxon>Bacillati</taxon>
        <taxon>Actinomycetota</taxon>
        <taxon>Actinomycetes</taxon>
        <taxon>Propionibacteriales</taxon>
        <taxon>Nocardioidaceae</taxon>
        <taxon>Nocardioides</taxon>
    </lineage>
</organism>
<keyword evidence="8" id="KW-1185">Reference proteome</keyword>
<proteinExistence type="inferred from homology"/>
<dbReference type="GO" id="GO:1901605">
    <property type="term" value="P:alpha-amino acid metabolic process"/>
    <property type="evidence" value="ECO:0007669"/>
    <property type="project" value="UniProtKB-ARBA"/>
</dbReference>
<evidence type="ECO:0000256" key="2">
    <source>
        <dbReference type="ARBA" id="ARBA00008639"/>
    </source>
</evidence>
<dbReference type="GO" id="GO:0019148">
    <property type="term" value="F:D-cysteine desulfhydrase activity"/>
    <property type="evidence" value="ECO:0007669"/>
    <property type="project" value="TreeGrafter"/>
</dbReference>
<sequence length="300" mass="32918">MDDGLLAELRLPSPVVEIDDDRCAAAGVRVLLKRDDLIHPEVPGNKWRKLKYNIATAREHRYSTLLTFGGAYSNHIRATAAVGAYFGFSTVGVIRGEEHLPLNPSLQYAVSRGMRLKYLDRATYRDKRSDAVVDALQREFGAFYLIPEGGSNAEAVRGCAELSEELEEAADVVFCAVGTGGTLAGLAAGAQPGQSVVGVPVLKGGEFLEDDIVRLQEQVYGTRTGSWRLECDYHFGGYAKRTPELDAFIDDFEERHSLKLDWVYEAKMMYALFDLVARHKVPSGSTVVALISGSDEVPEV</sequence>
<protein>
    <submittedName>
        <fullName evidence="7">1-aminocyclopropane-1-carboxylate deaminase/D-cysteine desulfhydrase</fullName>
    </submittedName>
</protein>
<dbReference type="PIRSF" id="PIRSF006278">
    <property type="entry name" value="ACCD_DCysDesulf"/>
    <property type="match status" value="1"/>
</dbReference>
<reference evidence="7 8" key="1">
    <citation type="submission" date="2020-02" db="EMBL/GenBank/DDBJ databases">
        <title>Whole-genome analyses of novel actinobacteria.</title>
        <authorList>
            <person name="Sahin N."/>
        </authorList>
    </citation>
    <scope>NUCLEOTIDE SEQUENCE [LARGE SCALE GENOMIC DNA]</scope>
    <source>
        <strain evidence="7 8">KC13</strain>
    </source>
</reference>
<evidence type="ECO:0000313" key="7">
    <source>
        <dbReference type="EMBL" id="NGN91704.1"/>
    </source>
</evidence>
<evidence type="ECO:0000256" key="4">
    <source>
        <dbReference type="PIRSR" id="PIRSR006278-1"/>
    </source>
</evidence>
<evidence type="ECO:0000256" key="1">
    <source>
        <dbReference type="ARBA" id="ARBA00001933"/>
    </source>
</evidence>
<evidence type="ECO:0000256" key="3">
    <source>
        <dbReference type="ARBA" id="ARBA00022898"/>
    </source>
</evidence>
<dbReference type="Proteomes" id="UP000483261">
    <property type="component" value="Unassembled WGS sequence"/>
</dbReference>
<keyword evidence="3 5" id="KW-0663">Pyridoxal phosphate</keyword>
<comment type="cofactor">
    <cofactor evidence="1">
        <name>pyridoxal 5'-phosphate</name>
        <dbReference type="ChEBI" id="CHEBI:597326"/>
    </cofactor>
</comment>
<dbReference type="InterPro" id="IPR036052">
    <property type="entry name" value="TrpB-like_PALP_sf"/>
</dbReference>
<dbReference type="SUPFAM" id="SSF53686">
    <property type="entry name" value="Tryptophan synthase beta subunit-like PLP-dependent enzymes"/>
    <property type="match status" value="1"/>
</dbReference>
<comment type="caution">
    <text evidence="7">The sequence shown here is derived from an EMBL/GenBank/DDBJ whole genome shotgun (WGS) entry which is preliminary data.</text>
</comment>
<dbReference type="InterPro" id="IPR027278">
    <property type="entry name" value="ACCD_DCysDesulf"/>
</dbReference>
<dbReference type="Pfam" id="PF00291">
    <property type="entry name" value="PALP"/>
    <property type="match status" value="1"/>
</dbReference>
<dbReference type="RefSeq" id="WP_165109469.1">
    <property type="nucleotide sequence ID" value="NZ_JAALAA010000002.1"/>
</dbReference>
<dbReference type="PANTHER" id="PTHR43780:SF2">
    <property type="entry name" value="1-AMINOCYCLOPROPANE-1-CARBOXYLATE DEAMINASE-RELATED"/>
    <property type="match status" value="1"/>
</dbReference>
<gene>
    <name evidence="7" type="ORF">G5C66_02975</name>
</gene>
<dbReference type="EMBL" id="JAALAA010000002">
    <property type="protein sequence ID" value="NGN91704.1"/>
    <property type="molecule type" value="Genomic_DNA"/>
</dbReference>
<comment type="similarity">
    <text evidence="2">Belongs to the ACC deaminase/D-cysteine desulfhydrase family.</text>
</comment>
<evidence type="ECO:0000256" key="5">
    <source>
        <dbReference type="PIRSR" id="PIRSR006278-2"/>
    </source>
</evidence>
<feature type="domain" description="Tryptophan synthase beta chain-like PALP" evidence="6">
    <location>
        <begin position="12"/>
        <end position="293"/>
    </location>
</feature>
<dbReference type="AlphaFoldDB" id="A0A6M1QV20"/>
<dbReference type="PANTHER" id="PTHR43780">
    <property type="entry name" value="1-AMINOCYCLOPROPANE-1-CARBOXYLATE DEAMINASE-RELATED"/>
    <property type="match status" value="1"/>
</dbReference>
<dbReference type="InterPro" id="IPR001926">
    <property type="entry name" value="TrpB-like_PALP"/>
</dbReference>